<keyword evidence="2" id="KW-1133">Transmembrane helix</keyword>
<keyword evidence="4" id="KW-1185">Reference proteome</keyword>
<dbReference type="Proteomes" id="UP000660611">
    <property type="component" value="Unassembled WGS sequence"/>
</dbReference>
<feature type="transmembrane region" description="Helical" evidence="2">
    <location>
        <begin position="20"/>
        <end position="39"/>
    </location>
</feature>
<accession>A0A919PYX1</accession>
<evidence type="ECO:0000256" key="1">
    <source>
        <dbReference type="SAM" id="MobiDB-lite"/>
    </source>
</evidence>
<evidence type="ECO:0000313" key="3">
    <source>
        <dbReference type="EMBL" id="GIG52921.1"/>
    </source>
</evidence>
<evidence type="ECO:0000313" key="4">
    <source>
        <dbReference type="Proteomes" id="UP000660611"/>
    </source>
</evidence>
<proteinExistence type="predicted"/>
<keyword evidence="2" id="KW-0472">Membrane</keyword>
<keyword evidence="2" id="KW-0812">Transmembrane</keyword>
<comment type="caution">
    <text evidence="3">The sequence shown here is derived from an EMBL/GenBank/DDBJ whole genome shotgun (WGS) entry which is preliminary data.</text>
</comment>
<dbReference type="AlphaFoldDB" id="A0A919PYX1"/>
<name>A0A919PYX1_9ACTN</name>
<evidence type="ECO:0000256" key="2">
    <source>
        <dbReference type="SAM" id="Phobius"/>
    </source>
</evidence>
<feature type="region of interest" description="Disordered" evidence="1">
    <location>
        <begin position="197"/>
        <end position="238"/>
    </location>
</feature>
<sequence>MSDYRPVFDEPAGGSRVLRVLLAVVLLLGAGAAMDRWLLPHSNRSAAPAASAVAPQQPSEVPQHFPATARGAGDAAADLETQLSAAIGRPADEARARIAALLAPDATGLADRLAVAATTSAAPGGIRQTVIARVWADNAGDPTNLPVGTRVAVQTYGLALLGAAAEGSASSGELTGAWAVHDLTVELTDAGWRLAEVEAPAPAPPPDVRGTVRDSSPRDPQVLGRVLGPDSWAPGTTP</sequence>
<dbReference type="EMBL" id="BONQ01000202">
    <property type="protein sequence ID" value="GIG52921.1"/>
    <property type="molecule type" value="Genomic_DNA"/>
</dbReference>
<reference evidence="3" key="1">
    <citation type="submission" date="2021-01" db="EMBL/GenBank/DDBJ databases">
        <title>Whole genome shotgun sequence of Dactylosporangium siamense NBRC 106093.</title>
        <authorList>
            <person name="Komaki H."/>
            <person name="Tamura T."/>
        </authorList>
    </citation>
    <scope>NUCLEOTIDE SEQUENCE</scope>
    <source>
        <strain evidence="3">NBRC 106093</strain>
    </source>
</reference>
<protein>
    <submittedName>
        <fullName evidence="3">Uncharacterized protein</fullName>
    </submittedName>
</protein>
<gene>
    <name evidence="3" type="ORF">Dsi01nite_109620</name>
</gene>
<organism evidence="3 4">
    <name type="scientific">Dactylosporangium siamense</name>
    <dbReference type="NCBI Taxonomy" id="685454"/>
    <lineage>
        <taxon>Bacteria</taxon>
        <taxon>Bacillati</taxon>
        <taxon>Actinomycetota</taxon>
        <taxon>Actinomycetes</taxon>
        <taxon>Micromonosporales</taxon>
        <taxon>Micromonosporaceae</taxon>
        <taxon>Dactylosporangium</taxon>
    </lineage>
</organism>